<evidence type="ECO:0000256" key="1">
    <source>
        <dbReference type="ARBA" id="ARBA00004141"/>
    </source>
</evidence>
<dbReference type="SUPFAM" id="SSF103481">
    <property type="entry name" value="Multidrug resistance efflux transporter EmrE"/>
    <property type="match status" value="2"/>
</dbReference>
<feature type="transmembrane region" description="Helical" evidence="6">
    <location>
        <begin position="266"/>
        <end position="283"/>
    </location>
</feature>
<evidence type="ECO:0000256" key="3">
    <source>
        <dbReference type="ARBA" id="ARBA00022692"/>
    </source>
</evidence>
<feature type="transmembrane region" description="Helical" evidence="6">
    <location>
        <begin position="33"/>
        <end position="52"/>
    </location>
</feature>
<comment type="subcellular location">
    <subcellularLocation>
        <location evidence="1">Membrane</location>
        <topology evidence="1">Multi-pass membrane protein</topology>
    </subcellularLocation>
</comment>
<evidence type="ECO:0000313" key="8">
    <source>
        <dbReference type="EMBL" id="MFK2931470.1"/>
    </source>
</evidence>
<dbReference type="PANTHER" id="PTHR32322">
    <property type="entry name" value="INNER MEMBRANE TRANSPORTER"/>
    <property type="match status" value="1"/>
</dbReference>
<dbReference type="Proteomes" id="UP001620397">
    <property type="component" value="Unassembled WGS sequence"/>
</dbReference>
<accession>A0ABW8KHQ6</accession>
<feature type="transmembrane region" description="Helical" evidence="6">
    <location>
        <begin position="145"/>
        <end position="164"/>
    </location>
</feature>
<dbReference type="InterPro" id="IPR050638">
    <property type="entry name" value="AA-Vitamin_Transporters"/>
</dbReference>
<feature type="transmembrane region" description="Helical" evidence="6">
    <location>
        <begin position="170"/>
        <end position="195"/>
    </location>
</feature>
<evidence type="ECO:0000313" key="9">
    <source>
        <dbReference type="Proteomes" id="UP001620397"/>
    </source>
</evidence>
<keyword evidence="9" id="KW-1185">Reference proteome</keyword>
<comment type="caution">
    <text evidence="8">The sequence shown here is derived from an EMBL/GenBank/DDBJ whole genome shotgun (WGS) entry which is preliminary data.</text>
</comment>
<dbReference type="InterPro" id="IPR037185">
    <property type="entry name" value="EmrE-like"/>
</dbReference>
<dbReference type="Pfam" id="PF00892">
    <property type="entry name" value="EamA"/>
    <property type="match status" value="1"/>
</dbReference>
<feature type="transmembrane region" description="Helical" evidence="6">
    <location>
        <begin position="6"/>
        <end position="21"/>
    </location>
</feature>
<feature type="domain" description="EamA" evidence="7">
    <location>
        <begin position="2"/>
        <end position="132"/>
    </location>
</feature>
<feature type="transmembrane region" description="Helical" evidence="6">
    <location>
        <begin position="92"/>
        <end position="109"/>
    </location>
</feature>
<proteinExistence type="inferred from homology"/>
<evidence type="ECO:0000259" key="7">
    <source>
        <dbReference type="Pfam" id="PF00892"/>
    </source>
</evidence>
<dbReference type="PANTHER" id="PTHR32322:SF2">
    <property type="entry name" value="EAMA DOMAIN-CONTAINING PROTEIN"/>
    <property type="match status" value="1"/>
</dbReference>
<dbReference type="EMBL" id="JADIKL010000006">
    <property type="protein sequence ID" value="MFK2931470.1"/>
    <property type="molecule type" value="Genomic_DNA"/>
</dbReference>
<reference evidence="8 9" key="1">
    <citation type="submission" date="2020-10" db="EMBL/GenBank/DDBJ databases">
        <title>Phylogeny of dyella-like bacteria.</title>
        <authorList>
            <person name="Fu J."/>
        </authorList>
    </citation>
    <scope>NUCLEOTIDE SEQUENCE [LARGE SCALE GENOMIC DNA]</scope>
    <source>
        <strain evidence="8 9">DKC-1</strain>
    </source>
</reference>
<evidence type="ECO:0000256" key="6">
    <source>
        <dbReference type="SAM" id="Phobius"/>
    </source>
</evidence>
<dbReference type="InterPro" id="IPR000620">
    <property type="entry name" value="EamA_dom"/>
</dbReference>
<feature type="transmembrane region" description="Helical" evidence="6">
    <location>
        <begin position="58"/>
        <end position="80"/>
    </location>
</feature>
<keyword evidence="3 6" id="KW-0812">Transmembrane</keyword>
<sequence length="284" mass="29832">MIYVLASAICSVLVSVLLKLARRFGLDIGQMVAWNYAAAVALAALLLQPSLAPLQQPGAPWFALIGLGVLLPTIFLALGVSVRHAGIVRSDAAQRLSLLLSLLAAFLLFGEKLDATKALGCALGLLALLGMVWRSGQGRGEGGAAPWLWPLLVFAGFGAIDVLFKRVAAAGVPLGTSLAAMFALALPVAFVLAMWRAMHGARFSLRNALGGLLLGLFNFGNILFYLRAHRALPQHPALVFASMNLGVVVLGALAGVLLFRERLSRTNLAGLLLALLAIALLAWA</sequence>
<feature type="transmembrane region" description="Helical" evidence="6">
    <location>
        <begin position="238"/>
        <end position="259"/>
    </location>
</feature>
<evidence type="ECO:0000256" key="4">
    <source>
        <dbReference type="ARBA" id="ARBA00022989"/>
    </source>
</evidence>
<keyword evidence="4 6" id="KW-1133">Transmembrane helix</keyword>
<organism evidence="8 9">
    <name type="scientific">Dyella agri</name>
    <dbReference type="NCBI Taxonomy" id="1926869"/>
    <lineage>
        <taxon>Bacteria</taxon>
        <taxon>Pseudomonadati</taxon>
        <taxon>Pseudomonadota</taxon>
        <taxon>Gammaproteobacteria</taxon>
        <taxon>Lysobacterales</taxon>
        <taxon>Rhodanobacteraceae</taxon>
        <taxon>Dyella</taxon>
    </lineage>
</organism>
<feature type="transmembrane region" description="Helical" evidence="6">
    <location>
        <begin position="207"/>
        <end position="226"/>
    </location>
</feature>
<name>A0ABW8KHQ6_9GAMM</name>
<gene>
    <name evidence="8" type="ORF">ISP14_11795</name>
</gene>
<dbReference type="Gene3D" id="1.10.3730.20">
    <property type="match status" value="1"/>
</dbReference>
<protein>
    <submittedName>
        <fullName evidence="8">EamA family transporter</fullName>
    </submittedName>
</protein>
<comment type="similarity">
    <text evidence="2">Belongs to the EamA transporter family.</text>
</comment>
<evidence type="ECO:0000256" key="5">
    <source>
        <dbReference type="ARBA" id="ARBA00023136"/>
    </source>
</evidence>
<keyword evidence="5 6" id="KW-0472">Membrane</keyword>
<feature type="transmembrane region" description="Helical" evidence="6">
    <location>
        <begin position="115"/>
        <end position="133"/>
    </location>
</feature>
<evidence type="ECO:0000256" key="2">
    <source>
        <dbReference type="ARBA" id="ARBA00007362"/>
    </source>
</evidence>
<dbReference type="RefSeq" id="WP_404539935.1">
    <property type="nucleotide sequence ID" value="NZ_JADIKL010000006.1"/>
</dbReference>